<feature type="transmembrane region" description="Helical" evidence="1">
    <location>
        <begin position="407"/>
        <end position="430"/>
    </location>
</feature>
<proteinExistence type="predicted"/>
<feature type="transmembrane region" description="Helical" evidence="1">
    <location>
        <begin position="368"/>
        <end position="387"/>
    </location>
</feature>
<feature type="transmembrane region" description="Helical" evidence="1">
    <location>
        <begin position="517"/>
        <end position="535"/>
    </location>
</feature>
<feature type="transmembrane region" description="Helical" evidence="1">
    <location>
        <begin position="788"/>
        <end position="808"/>
    </location>
</feature>
<feature type="transmembrane region" description="Helical" evidence="1">
    <location>
        <begin position="152"/>
        <end position="168"/>
    </location>
</feature>
<name>A0A974WDQ9_9BACT</name>
<dbReference type="RefSeq" id="WP_205720514.1">
    <property type="nucleotide sequence ID" value="NZ_CP070608.1"/>
</dbReference>
<dbReference type="InterPro" id="IPR018580">
    <property type="entry name" value="Uncharacterised_YfhO"/>
</dbReference>
<feature type="transmembrane region" description="Helical" evidence="1">
    <location>
        <begin position="442"/>
        <end position="465"/>
    </location>
</feature>
<dbReference type="AlphaFoldDB" id="A0A974WDQ9"/>
<keyword evidence="1" id="KW-1133">Transmembrane helix</keyword>
<gene>
    <name evidence="2" type="ORF">JR347_10265</name>
</gene>
<organism evidence="2 3">
    <name type="scientific">Fulvivirga lutea</name>
    <dbReference type="NCBI Taxonomy" id="2810512"/>
    <lineage>
        <taxon>Bacteria</taxon>
        <taxon>Pseudomonadati</taxon>
        <taxon>Bacteroidota</taxon>
        <taxon>Cytophagia</taxon>
        <taxon>Cytophagales</taxon>
        <taxon>Fulvivirgaceae</taxon>
        <taxon>Fulvivirga</taxon>
    </lineage>
</organism>
<keyword evidence="3" id="KW-1185">Reference proteome</keyword>
<feature type="transmembrane region" description="Helical" evidence="1">
    <location>
        <begin position="344"/>
        <end position="363"/>
    </location>
</feature>
<keyword evidence="1" id="KW-0472">Membrane</keyword>
<dbReference type="PANTHER" id="PTHR38454">
    <property type="entry name" value="INTEGRAL MEMBRANE PROTEIN-RELATED"/>
    <property type="match status" value="1"/>
</dbReference>
<feature type="transmembrane region" description="Helical" evidence="1">
    <location>
        <begin position="493"/>
        <end position="510"/>
    </location>
</feature>
<reference evidence="2" key="1">
    <citation type="submission" date="2021-02" db="EMBL/GenBank/DDBJ databases">
        <title>Fulvivirga sp. S481 isolated from sea water.</title>
        <authorList>
            <person name="Bae S.S."/>
            <person name="Baek K."/>
        </authorList>
    </citation>
    <scope>NUCLEOTIDE SEQUENCE</scope>
    <source>
        <strain evidence="2">S481</strain>
    </source>
</reference>
<feature type="transmembrane region" description="Helical" evidence="1">
    <location>
        <begin position="12"/>
        <end position="33"/>
    </location>
</feature>
<dbReference type="PANTHER" id="PTHR38454:SF1">
    <property type="entry name" value="INTEGRAL MEMBRANE PROTEIN"/>
    <property type="match status" value="1"/>
</dbReference>
<keyword evidence="1" id="KW-0812">Transmembrane</keyword>
<feature type="transmembrane region" description="Helical" evidence="1">
    <location>
        <begin position="125"/>
        <end position="146"/>
    </location>
</feature>
<dbReference type="EMBL" id="CP070608">
    <property type="protein sequence ID" value="QSE96001.1"/>
    <property type="molecule type" value="Genomic_DNA"/>
</dbReference>
<evidence type="ECO:0000313" key="3">
    <source>
        <dbReference type="Proteomes" id="UP000662783"/>
    </source>
</evidence>
<feature type="transmembrane region" description="Helical" evidence="1">
    <location>
        <begin position="227"/>
        <end position="246"/>
    </location>
</feature>
<dbReference type="Pfam" id="PF09586">
    <property type="entry name" value="YfhO"/>
    <property type="match status" value="1"/>
</dbReference>
<feature type="transmembrane region" description="Helical" evidence="1">
    <location>
        <begin position="195"/>
        <end position="215"/>
    </location>
</feature>
<evidence type="ECO:0000313" key="2">
    <source>
        <dbReference type="EMBL" id="QSE96001.1"/>
    </source>
</evidence>
<protein>
    <submittedName>
        <fullName evidence="2">YfhO family protein</fullName>
    </submittedName>
</protein>
<feature type="transmembrane region" description="Helical" evidence="1">
    <location>
        <begin position="98"/>
        <end position="118"/>
    </location>
</feature>
<sequence>MNSINFTKHILPHLIAVLTFLIVTVIFFNPIFFDNKSLEQHDINQWKGGAQELIEFREQTGEEGLWTNSMFGGMPAYLIDVDWSDSIVGKFKQVLSIFLPHPIKNIFLAFVSFYILLLPFKVRPYLAIVGALGFGLSTYMIIGLGAGHNSRIGAVALMPMVLAGIHLAFRKRLFLGCGVTALGLALHLRENHLQITYYLLLIVLIYGAIELIQAIKEKTLADFAKKLAVLILAATIALGTFIGKLWTTYEYSKYSIRGKSELTQAQSSGEKSGLSKDYAFQYSNDPWGPMTLLVPNFLGGGYGQFFVQEEDSETLKALQRAGDQQMANQLARYSSSYWGEKPPAPYYVGAIFCFLFVLGLFFAEKKYVIWLSIVSLFGIILSLGDSFSSFNYFMFDYFPGYNKFRSVTFTMIMPFIAFPLLGFIGLENILKSDQHKEVRKKLFLALGISGGLCLLIVILAGIASFTKGGEEQLPVWFTSALKADREALMRADALRSMLFILLAGVAIYLTYLKKTKFGVLAIVLGALVLLDVTLIDKRHFGEDNYRRSSDRSFITPTEADKQILKDKSQFRVYNLQADAMSEARTSYHHHSIGGYHGAKMRRYQDFYTNCIEGQRSNLISGVQNGNMDFSTYGAINMLNAKYLTFGPGKGDFIVNESALGNAWLVDQVKTVNSPDEELEVVCTVPTDSIAVVDVSKFEVSKTTFRQSGTVKLDSYSPNKLEYTAELSADGFAVFSEIYYPHGWVATIDGNEAEIIRANFILRALEIPAGKHKIVFVFKPKAYAIGDTLILISSILLLLLVLGSIGYSAKSSLSKVSESGE</sequence>
<evidence type="ECO:0000256" key="1">
    <source>
        <dbReference type="SAM" id="Phobius"/>
    </source>
</evidence>
<dbReference type="Proteomes" id="UP000662783">
    <property type="component" value="Chromosome"/>
</dbReference>
<accession>A0A974WDQ9</accession>
<dbReference type="KEGG" id="fuv:JR347_10265"/>